<dbReference type="OrthoDB" id="12236at2157"/>
<dbReference type="CDD" id="cd05006">
    <property type="entry name" value="SIS_GmhA"/>
    <property type="match status" value="1"/>
</dbReference>
<protein>
    <submittedName>
        <fullName evidence="2">Phosphoheptose isomerase</fullName>
    </submittedName>
</protein>
<dbReference type="InterPro" id="IPR050099">
    <property type="entry name" value="SIS_GmhA/DiaA_subfam"/>
</dbReference>
<dbReference type="AlphaFoldDB" id="A0A0C5BSI3"/>
<reference evidence="3" key="1">
    <citation type="submission" date="2015-02" db="EMBL/GenBank/DDBJ databases">
        <title>Characterization of two novel Thaumarchaeota isolated from the Northern Adriatic Sea.</title>
        <authorList>
            <person name="Bayer B."/>
            <person name="Vojvoda J."/>
            <person name="Offre P."/>
            <person name="Srivastava A."/>
            <person name="Elisabeth N."/>
            <person name="Garcia J.A.L."/>
            <person name="Schleper C."/>
            <person name="Herndl G.J."/>
        </authorList>
    </citation>
    <scope>NUCLEOTIDE SEQUENCE [LARGE SCALE GENOMIC DNA]</scope>
    <source>
        <strain evidence="3">D3C</strain>
    </source>
</reference>
<dbReference type="GO" id="GO:0097367">
    <property type="term" value="F:carbohydrate derivative binding"/>
    <property type="evidence" value="ECO:0007669"/>
    <property type="project" value="InterPro"/>
</dbReference>
<dbReference type="InterPro" id="IPR046348">
    <property type="entry name" value="SIS_dom_sf"/>
</dbReference>
<feature type="domain" description="SIS" evidence="1">
    <location>
        <begin position="36"/>
        <end position="192"/>
    </location>
</feature>
<keyword evidence="2" id="KW-0413">Isomerase</keyword>
<dbReference type="SUPFAM" id="SSF53697">
    <property type="entry name" value="SIS domain"/>
    <property type="match status" value="1"/>
</dbReference>
<dbReference type="InterPro" id="IPR001347">
    <property type="entry name" value="SIS_dom"/>
</dbReference>
<dbReference type="Proteomes" id="UP000032027">
    <property type="component" value="Chromosome"/>
</dbReference>
<evidence type="ECO:0000313" key="2">
    <source>
        <dbReference type="EMBL" id="AJM91271.1"/>
    </source>
</evidence>
<dbReference type="GO" id="GO:1901135">
    <property type="term" value="P:carbohydrate derivative metabolic process"/>
    <property type="evidence" value="ECO:0007669"/>
    <property type="project" value="InterPro"/>
</dbReference>
<dbReference type="STRING" id="1582439.NPIRD3C_0047"/>
<accession>A0A0C5BSI3</accession>
<dbReference type="InterPro" id="IPR035461">
    <property type="entry name" value="GmhA/DiaA"/>
</dbReference>
<dbReference type="GeneID" id="41599220"/>
<dbReference type="HOGENOM" id="CLU_080999_1_1_2"/>
<keyword evidence="3" id="KW-1185">Reference proteome</keyword>
<name>A0A0C5BSI3_9ARCH</name>
<dbReference type="PATRIC" id="fig|1582439.9.peg.47"/>
<dbReference type="EMBL" id="CP010868">
    <property type="protein sequence ID" value="AJM91271.1"/>
    <property type="molecule type" value="Genomic_DNA"/>
</dbReference>
<dbReference type="PROSITE" id="PS51464">
    <property type="entry name" value="SIS"/>
    <property type="match status" value="1"/>
</dbReference>
<sequence length="197" mass="21870">MKKIEPILHSFLDEQKICVSNITKNSKDLEDLIRLLIKARNNGKKIFTMGNGGSGSTASHFVSDLLKTAIIKDKKRFQAFSLTDNIPVILAWSNDVSYDRIFIEQLKNTVSNGDVVIAFSGSGNSKNLISALKFCKKNHVKCIGFSGSLGGKMKQYCDLCIRVPSTDMLTIESQHVLLCHGIVSTIRKLGNPQFKYN</sequence>
<dbReference type="KEGG" id="nid:NPIRD3C_0047"/>
<dbReference type="RefSeq" id="WP_148702300.1">
    <property type="nucleotide sequence ID" value="NZ_CP010868.1"/>
</dbReference>
<dbReference type="GO" id="GO:0016853">
    <property type="term" value="F:isomerase activity"/>
    <property type="evidence" value="ECO:0007669"/>
    <property type="project" value="UniProtKB-KW"/>
</dbReference>
<dbReference type="PANTHER" id="PTHR30390">
    <property type="entry name" value="SEDOHEPTULOSE 7-PHOSPHATE ISOMERASE / DNAA INITIATOR-ASSOCIATING FACTOR FOR REPLICATION INITIATION"/>
    <property type="match status" value="1"/>
</dbReference>
<evidence type="ECO:0000313" key="3">
    <source>
        <dbReference type="Proteomes" id="UP000032027"/>
    </source>
</evidence>
<dbReference type="Pfam" id="PF13580">
    <property type="entry name" value="SIS_2"/>
    <property type="match status" value="1"/>
</dbReference>
<evidence type="ECO:0000259" key="1">
    <source>
        <dbReference type="PROSITE" id="PS51464"/>
    </source>
</evidence>
<reference evidence="2 3" key="2">
    <citation type="journal article" date="2016" name="ISME J.">
        <title>Physiological and genomic characterization of two novel marine thaumarchaeal strains indicates niche differentiation.</title>
        <authorList>
            <person name="Bayer B."/>
            <person name="Vojvoda J."/>
            <person name="Offre P."/>
            <person name="Alves R.J."/>
            <person name="Elisabeth N.H."/>
            <person name="Garcia J.A."/>
            <person name="Volland J.M."/>
            <person name="Srivastava A."/>
            <person name="Schleper C."/>
            <person name="Herndl G.J."/>
        </authorList>
    </citation>
    <scope>NUCLEOTIDE SEQUENCE [LARGE SCALE GENOMIC DNA]</scope>
    <source>
        <strain evidence="2 3">D3C</strain>
    </source>
</reference>
<dbReference type="PANTHER" id="PTHR30390:SF8">
    <property type="entry name" value="SUGAR ISOMERASE (SIS)"/>
    <property type="match status" value="1"/>
</dbReference>
<reference evidence="2 3" key="3">
    <citation type="journal article" date="2019" name="Int. J. Syst. Evol. Microbiol.">
        <title>Nitrosopumilus adriaticus sp. nov. and Nitrosopumilus piranensis sp. nov., two ammonia-oxidizing archaea from the Adriatic Sea and members of the class Nitrososphaeria.</title>
        <authorList>
            <person name="Bayer B."/>
            <person name="Vojvoda J."/>
            <person name="Reinthaler T."/>
            <person name="Reyes C."/>
            <person name="Pinto M."/>
            <person name="Herndl G.J."/>
        </authorList>
    </citation>
    <scope>NUCLEOTIDE SEQUENCE [LARGE SCALE GENOMIC DNA]</scope>
    <source>
        <strain evidence="2 3">D3C</strain>
    </source>
</reference>
<dbReference type="Gene3D" id="3.40.50.10490">
    <property type="entry name" value="Glucose-6-phosphate isomerase like protein, domain 1"/>
    <property type="match status" value="1"/>
</dbReference>
<gene>
    <name evidence="2" type="ORF">NPIRD3C_0047</name>
</gene>
<proteinExistence type="predicted"/>
<organism evidence="2 3">
    <name type="scientific">Nitrosopumilus piranensis</name>
    <dbReference type="NCBI Taxonomy" id="1582439"/>
    <lineage>
        <taxon>Archaea</taxon>
        <taxon>Nitrososphaerota</taxon>
        <taxon>Nitrososphaeria</taxon>
        <taxon>Nitrosopumilales</taxon>
        <taxon>Nitrosopumilaceae</taxon>
        <taxon>Nitrosopumilus</taxon>
    </lineage>
</organism>